<dbReference type="GeneID" id="115736076"/>
<dbReference type="RefSeq" id="XP_030523452.1">
    <property type="nucleotide sequence ID" value="XM_030667592.1"/>
</dbReference>
<reference evidence="4" key="1">
    <citation type="submission" date="2025-08" db="UniProtKB">
        <authorList>
            <consortium name="RefSeq"/>
        </authorList>
    </citation>
    <scope>IDENTIFICATION</scope>
    <source>
        <tissue evidence="4">Leaf</tissue>
    </source>
</reference>
<protein>
    <submittedName>
        <fullName evidence="4">Uncharacterized protein LOC115736076</fullName>
    </submittedName>
</protein>
<accession>A0A8B8NLT6</accession>
<feature type="transmembrane region" description="Helical" evidence="1">
    <location>
        <begin position="73"/>
        <end position="92"/>
    </location>
</feature>
<dbReference type="OrthoDB" id="1689146at2759"/>
<feature type="domain" description="DUF4220" evidence="2">
    <location>
        <begin position="44"/>
        <end position="387"/>
    </location>
</feature>
<dbReference type="InterPro" id="IPR025315">
    <property type="entry name" value="DUF4220"/>
</dbReference>
<dbReference type="Pfam" id="PF04578">
    <property type="entry name" value="DUF594"/>
    <property type="match status" value="1"/>
</dbReference>
<sequence>MLCLWEEWSIQVFVLLGLIFQMVPAVLGSRRKISSAKTIRIVIWATYSLAPHVLTLALNKLTSVSLIKSKEEYYTELIALLGPLTLLLLGGPDSITAYSVEDNLLALSRLLNLIITFPLVVWILVRSWKTSSRMILCFAMFVAGIMEYGAKIWALYSVHHESKKMKLPKVVSDEEWDMSSALMNFPKDYSYAEWVESFESRMLFARMNLPKDVPHLEIFFKAYFRFDCLKPHLMDWLKPPVFMRHPGLSINDYSPEEVFLITEMELGFMYDVLYTKAPVLQTTAGITLRIISNFSLLLALGGFMRLFFKEHLRDPHVIYTFVLLIGTVLLETYQLFKLFCSDWAIIKLYAKYHEKPMVLKLLKSLVKRSLKKERWSNAIPQFNFLDFCLSDEQPWLFGIIKLSDMANKLSKYFATHSVPFPLYLKEILLEDMKKIETKSNCRPFTKRGQWTLGIHESLDKLKWSIVMAFDRSVIVWHIATQICNYSCPEDSIRNKASKLISDYMMFLLVQHPHILSLTPAAADITFSHAYTKFMKFLNRIPQHQRGKGKVLEVLSGPERVQESDSERSLESVITRGWNVLEEAQKLARELGHSTDTWELICCVWVEMLCFAAYNCQQYQHTELVRRGGEIITQVWLLLSHTTDKLNIAKYMDRDIEI</sequence>
<feature type="transmembrane region" description="Helical" evidence="1">
    <location>
        <begin position="104"/>
        <end position="125"/>
    </location>
</feature>
<dbReference type="PANTHER" id="PTHR31325">
    <property type="entry name" value="OS01G0798800 PROTEIN-RELATED"/>
    <property type="match status" value="1"/>
</dbReference>
<evidence type="ECO:0000313" key="4">
    <source>
        <dbReference type="RefSeq" id="XP_030523452.1"/>
    </source>
</evidence>
<feature type="transmembrane region" description="Helical" evidence="1">
    <location>
        <begin position="317"/>
        <end position="336"/>
    </location>
</feature>
<organism evidence="3 4">
    <name type="scientific">Rhodamnia argentea</name>
    <dbReference type="NCBI Taxonomy" id="178133"/>
    <lineage>
        <taxon>Eukaryota</taxon>
        <taxon>Viridiplantae</taxon>
        <taxon>Streptophyta</taxon>
        <taxon>Embryophyta</taxon>
        <taxon>Tracheophyta</taxon>
        <taxon>Spermatophyta</taxon>
        <taxon>Magnoliopsida</taxon>
        <taxon>eudicotyledons</taxon>
        <taxon>Gunneridae</taxon>
        <taxon>Pentapetalae</taxon>
        <taxon>rosids</taxon>
        <taxon>malvids</taxon>
        <taxon>Myrtales</taxon>
        <taxon>Myrtaceae</taxon>
        <taxon>Myrtoideae</taxon>
        <taxon>Myrteae</taxon>
        <taxon>Australasian group</taxon>
        <taxon>Rhodamnia</taxon>
    </lineage>
</organism>
<evidence type="ECO:0000313" key="3">
    <source>
        <dbReference type="Proteomes" id="UP000827889"/>
    </source>
</evidence>
<keyword evidence="3" id="KW-1185">Reference proteome</keyword>
<feature type="transmembrane region" description="Helical" evidence="1">
    <location>
        <begin position="41"/>
        <end position="61"/>
    </location>
</feature>
<dbReference type="Pfam" id="PF13968">
    <property type="entry name" value="DUF4220"/>
    <property type="match status" value="1"/>
</dbReference>
<feature type="transmembrane region" description="Helical" evidence="1">
    <location>
        <begin position="134"/>
        <end position="156"/>
    </location>
</feature>
<name>A0A8B8NLT6_9MYRT</name>
<dbReference type="KEGG" id="rarg:115736076"/>
<keyword evidence="1" id="KW-0472">Membrane</keyword>
<proteinExistence type="predicted"/>
<feature type="transmembrane region" description="Helical" evidence="1">
    <location>
        <begin position="12"/>
        <end position="29"/>
    </location>
</feature>
<gene>
    <name evidence="4" type="primary">LOC115736076</name>
</gene>
<evidence type="ECO:0000256" key="1">
    <source>
        <dbReference type="SAM" id="Phobius"/>
    </source>
</evidence>
<keyword evidence="1" id="KW-0812">Transmembrane</keyword>
<keyword evidence="1" id="KW-1133">Transmembrane helix</keyword>
<dbReference type="AlphaFoldDB" id="A0A8B8NLT6"/>
<dbReference type="Proteomes" id="UP000827889">
    <property type="component" value="Chromosome 4"/>
</dbReference>
<dbReference type="InterPro" id="IPR007658">
    <property type="entry name" value="DUF594"/>
</dbReference>
<evidence type="ECO:0000259" key="2">
    <source>
        <dbReference type="Pfam" id="PF13968"/>
    </source>
</evidence>
<feature type="transmembrane region" description="Helical" evidence="1">
    <location>
        <begin position="286"/>
        <end position="308"/>
    </location>
</feature>